<evidence type="ECO:0000256" key="5">
    <source>
        <dbReference type="ARBA" id="ARBA00023242"/>
    </source>
</evidence>
<dbReference type="SMART" id="SM00317">
    <property type="entry name" value="SET"/>
    <property type="match status" value="1"/>
</dbReference>
<organism evidence="9 10">
    <name type="scientific">Hyalella azteca</name>
    <name type="common">Amphipod</name>
    <dbReference type="NCBI Taxonomy" id="294128"/>
    <lineage>
        <taxon>Eukaryota</taxon>
        <taxon>Metazoa</taxon>
        <taxon>Ecdysozoa</taxon>
        <taxon>Arthropoda</taxon>
        <taxon>Crustacea</taxon>
        <taxon>Multicrustacea</taxon>
        <taxon>Malacostraca</taxon>
        <taxon>Eumalacostraca</taxon>
        <taxon>Peracarida</taxon>
        <taxon>Amphipoda</taxon>
        <taxon>Senticaudata</taxon>
        <taxon>Talitrida</taxon>
        <taxon>Talitroidea</taxon>
        <taxon>Hyalellidae</taxon>
        <taxon>Hyalella</taxon>
    </lineage>
</organism>
<proteinExistence type="predicted"/>
<feature type="region of interest" description="Disordered" evidence="6">
    <location>
        <begin position="111"/>
        <end position="182"/>
    </location>
</feature>
<dbReference type="SMART" id="SM00570">
    <property type="entry name" value="AWS"/>
    <property type="match status" value="1"/>
</dbReference>
<feature type="compositionally biased region" description="Basic and acidic residues" evidence="6">
    <location>
        <begin position="286"/>
        <end position="304"/>
    </location>
</feature>
<feature type="compositionally biased region" description="Basic and acidic residues" evidence="6">
    <location>
        <begin position="2133"/>
        <end position="2142"/>
    </location>
</feature>
<feature type="compositionally biased region" description="Polar residues" evidence="6">
    <location>
        <begin position="865"/>
        <end position="882"/>
    </location>
</feature>
<dbReference type="Pfam" id="PF17907">
    <property type="entry name" value="AWS"/>
    <property type="match status" value="1"/>
</dbReference>
<feature type="region of interest" description="Disordered" evidence="6">
    <location>
        <begin position="2028"/>
        <end position="2173"/>
    </location>
</feature>
<feature type="compositionally biased region" description="Low complexity" evidence="6">
    <location>
        <begin position="409"/>
        <end position="435"/>
    </location>
</feature>
<dbReference type="KEGG" id="hazt:108666567"/>
<feature type="compositionally biased region" description="Basic residues" evidence="6">
    <location>
        <begin position="1084"/>
        <end position="1095"/>
    </location>
</feature>
<feature type="region of interest" description="Disordered" evidence="6">
    <location>
        <begin position="1345"/>
        <end position="1461"/>
    </location>
</feature>
<dbReference type="GO" id="GO:0003677">
    <property type="term" value="F:DNA binding"/>
    <property type="evidence" value="ECO:0007669"/>
    <property type="project" value="InterPro"/>
</dbReference>
<feature type="region of interest" description="Disordered" evidence="6">
    <location>
        <begin position="789"/>
        <end position="1116"/>
    </location>
</feature>
<evidence type="ECO:0000313" key="10">
    <source>
        <dbReference type="RefSeq" id="XP_047739187.1"/>
    </source>
</evidence>
<sequence length="2619" mass="283846">MFSKQKWWQKLEVVANGQGSDARNTLDASSRCGDKTKNAYKIGDSVPFNKSVIPENCKLDTSNIPASLLVGGVRPTIADLVKVRERRKSFERDTSSGSEWEKRRLVDRDTRVKRRTQDLRRQTKKSQEPKLRRLVSRSSVDSCSSKGHQAREAEELSCDSADSSFTLDDDAEPGGHSSGVDTALLASSNPVVYLSSSFAAAQNPPLPLSSALTLPSPLTLSSPSSYLIKQKMMTATKMTQDRTSYSAITQNESPSCRNVNKPQNVHSKTANNFRSTENLSSSEILLGRHSERSENSRPMEEPRGCKSSTCEDECCLRVDSSSDSDESSLSDEPGVRVDLDSEQTQTFALSADALSQGRIGSKISALKMSKFGSSGLRDVGSAAHLPTRCDLPHAAPTLSPNHIPHRGSEPLASGSSGAEEAGSGSNDSNKSSRSSNDGNKCSSCSKCNNSNNHGSGCNQAKNNGYDCCGKQVGKCSSSSSCSRSTAKCSSCSRSAAKCSSCSCAARKPATQCQWPGKVKTAAERKTYADLPAAKATHAAHKTGVVIKSECVGVTCGGTVPCTAACADVAGAKPGAGCGNAGAPAGSACGAGGAPAGSACGAGGAPGGAGCEDEEDDEQLSQLARHLSQMSEGQLGQAGLQELDQEDLAALLPDITTAPAEDPSAAQVFQTDGSVPPARPSKSSSERPRDDAGDEKEDEEPMDVDPKSLDERRRKTKNSKCSQEESAGDSAPSHLEPYAPLDCSVSNVSPDSGIQSVNGSPLHQVIASPHHLSPLYPINSRTLHADTAILPGASRPYSPSNQYSPPPPVLLPAVTPPHLVSSPSCSPRYLEDGNPVSPEMPTLKCQVDPPPPWVLDQQRRPVVDPKTSSDLQASDDQVLTPNEGQLKKRPAELIDGELSMSDSGHHTNAKQSVSDRPDYEHSSATAGLEISEDITAACPEEKGDRGPGRPSDILTKKRPRGRPRSLKSKRAQAMQHSVEESLLGADKAPGPISDSCSLLPLGLDSTTLSDVPGRRTSSKHGRKNYDDGDLDADTRTNISGVPTDGRMNDVSYNTRVRTPAPDAQPKDSHLSHENVNPAGNDGTKIKRGVGRPRKHPRPQDTDASISVPPPHALNKKIFSDQIAHKIINEKVRNSEKSDKLSVHGTVLDGGGTPRDDRASDAPSETSVRCRSRNDSPNIRTNSPSTSEHQPRSRGRRGARTEGIPLEERKKKRGRKKELPAIFRKVYGSLADDSNSWNKRDKIVTTVACSSSVGMTNCAPASDTLNLAAASHLICKKKKKHHTQFKSKHRNIVDPVFLASLEELLLELEKCTITKGGVKPPVGACGNVDAPLPAIFRVKKGIFSAMGGKKRRATDKRTSDRESGTEADAKEKITGKRKKKLQEAPKQERWPSVLGRDRSEANEQRLPLKKRHRHISTAVPSDVTPSFSSTPHTAANSPGCLVNISTDHHSHISSHSPGSANNTKNFADVNNPCPHIDANHLCAVIKDVDEALPITRGPSHFTEEISENNSSTYRDFSSPYIVRSAVQQNNNNDTNKNLQLAASELSKDLTHTSFCGDCPPAPQDFDDAHKVPCDAKLVVGLKPINVTSTYSSEHCSETNRNSAEQLPIRVETPSTSVPYDTSDHDAVNSSMSSCSVNARKPEILTQSLSTTTPKKRHRLEAEMRISSISAQEGAAIDGCSPAALPLLDEVPAVEACPESQPSGKGKSSLPPSSPTKTRSSRGRDSPKDYGELVRVKLPRMAKASNEGSPVNRTSSPTKLPCDRVTTRLSKSPSVSPTASPVKRRCESRASTVSTRSRYDTPSKPGTPDLIADTNVSPESIAQDIIITDGILESAKRQIDLLECKVDLSPLELPIQQNLTIPINSSSMKEINSVVTNEGTHSDSDIASEHEPLRESDQSGFMSDKEEPNEALKERSSPPQKRLKKKRELRSPKQLALRESIVQSLPEIDEDEKDVPSLPFKKKHIKRKPNRTGFPTVKRKKKPRAVTDDEEMDSAADAETLLPLTQPMEVEDGFKRQIPIEEKSLVSVVPEVSKQRMRGRPKKMRPAVTSFEHDGSLKSHESESDILDRLSPARTSPLCNSQSNDEETKYTKTETSKAEILDALPNSCPNDPADEDELPDILHSSENISPGFPTVGDHRLHRDYTGRSSSLQKDSKLNDEKNLPTTEANDVSTPDLSLLPETKTEETILASDKKDLVEAGGMNTSGIIRSGGGAVVSRGWCAGPLLLGGARTRRKRELILEELSNPTLKRRRKLLPPQRDHRSIVPLESSELHTASPCLPDPLLAEFAGDGAPAEMTEGDGSGTSTDAGTGGGTVSSEPASCDESTRPSHAKRRIPRWRKKYLVAGLFSDYYKQDEPPPRRNGDVLAMVRNHKSAMLATSLIERPASQSPLLPPPCYCRKWLRERLIDFKLPYDLWFLHTYNFLPGRDLVPSWNYKKVKSNIFYDVKPSPCAAESQPCNCRRPQDAAALGCGDDCINRMMFIECSPQTCPIGDRCSNQRIQRHQSLSCLMRFMTPNKGWGIKVTQPIKTGTIILEYVGEVVSEKEFKLRMQTTYANDTHHYCLNLDRGLVIDGHRMGGDCRFVNHSCEPNCEMQKWGVNGQYRMALYALQDIPSSTLACMPH</sequence>
<feature type="region of interest" description="Disordered" evidence="6">
    <location>
        <begin position="248"/>
        <end position="308"/>
    </location>
</feature>
<feature type="compositionally biased region" description="Basic and acidic residues" evidence="6">
    <location>
        <begin position="1719"/>
        <end position="1732"/>
    </location>
</feature>
<evidence type="ECO:0000256" key="2">
    <source>
        <dbReference type="ARBA" id="ARBA00022603"/>
    </source>
</evidence>
<evidence type="ECO:0000256" key="6">
    <source>
        <dbReference type="SAM" id="MobiDB-lite"/>
    </source>
</evidence>
<feature type="compositionally biased region" description="Polar residues" evidence="6">
    <location>
        <begin position="248"/>
        <end position="283"/>
    </location>
</feature>
<dbReference type="SUPFAM" id="SSF82199">
    <property type="entry name" value="SET domain"/>
    <property type="match status" value="1"/>
</dbReference>
<feature type="compositionally biased region" description="Basic residues" evidence="6">
    <location>
        <begin position="2032"/>
        <end position="2042"/>
    </location>
</feature>
<keyword evidence="3" id="KW-0808">Transferase</keyword>
<feature type="compositionally biased region" description="Polar residues" evidence="6">
    <location>
        <begin position="2160"/>
        <end position="2172"/>
    </location>
</feature>
<dbReference type="OrthoDB" id="6406371at2759"/>
<feature type="compositionally biased region" description="Low complexity" evidence="6">
    <location>
        <begin position="810"/>
        <end position="819"/>
    </location>
</feature>
<evidence type="ECO:0000256" key="4">
    <source>
        <dbReference type="ARBA" id="ARBA00022691"/>
    </source>
</evidence>
<dbReference type="GO" id="GO:0032259">
    <property type="term" value="P:methylation"/>
    <property type="evidence" value="ECO:0007669"/>
    <property type="project" value="UniProtKB-KW"/>
</dbReference>
<feature type="compositionally biased region" description="Polar residues" evidence="6">
    <location>
        <begin position="1421"/>
        <end position="1434"/>
    </location>
</feature>
<dbReference type="Pfam" id="PF00856">
    <property type="entry name" value="SET"/>
    <property type="match status" value="1"/>
</dbReference>
<dbReference type="PROSITE" id="PS00354">
    <property type="entry name" value="HMGI_Y"/>
    <property type="match status" value="1"/>
</dbReference>
<evidence type="ECO:0000256" key="3">
    <source>
        <dbReference type="ARBA" id="ARBA00022679"/>
    </source>
</evidence>
<dbReference type="GO" id="GO:0005654">
    <property type="term" value="C:nucleoplasm"/>
    <property type="evidence" value="ECO:0007669"/>
    <property type="project" value="TreeGrafter"/>
</dbReference>
<reference evidence="10" key="1">
    <citation type="submission" date="2025-08" db="UniProtKB">
        <authorList>
            <consortium name="RefSeq"/>
        </authorList>
    </citation>
    <scope>IDENTIFICATION</scope>
    <source>
        <tissue evidence="10">Whole organism</tissue>
    </source>
</reference>
<accession>A0A979FR91</accession>
<name>A0A979FR91_HYAAZ</name>
<evidence type="ECO:0000259" key="7">
    <source>
        <dbReference type="PROSITE" id="PS50280"/>
    </source>
</evidence>
<feature type="compositionally biased region" description="Basic and acidic residues" evidence="6">
    <location>
        <begin position="703"/>
        <end position="712"/>
    </location>
</feature>
<dbReference type="PROSITE" id="PS51215">
    <property type="entry name" value="AWS"/>
    <property type="match status" value="1"/>
</dbReference>
<feature type="domain" description="SET" evidence="7">
    <location>
        <begin position="2504"/>
        <end position="2619"/>
    </location>
</feature>
<feature type="region of interest" description="Disordered" evidence="6">
    <location>
        <begin position="1873"/>
        <end position="1932"/>
    </location>
</feature>
<feature type="compositionally biased region" description="Polar residues" evidence="6">
    <location>
        <begin position="1161"/>
        <end position="1186"/>
    </location>
</feature>
<feature type="compositionally biased region" description="Basic and acidic residues" evidence="6">
    <location>
        <begin position="2048"/>
        <end position="2065"/>
    </location>
</feature>
<evidence type="ECO:0000256" key="1">
    <source>
        <dbReference type="ARBA" id="ARBA00004123"/>
    </source>
</evidence>
<dbReference type="InterPro" id="IPR006560">
    <property type="entry name" value="AWS_dom"/>
</dbReference>
<feature type="compositionally biased region" description="Basic and acidic residues" evidence="6">
    <location>
        <begin position="1128"/>
        <end position="1140"/>
    </location>
</feature>
<protein>
    <submittedName>
        <fullName evidence="10">Uncharacterized protein LOC108666567</fullName>
    </submittedName>
</protein>
<dbReference type="GO" id="GO:0042800">
    <property type="term" value="F:histone H3K4 methyltransferase activity"/>
    <property type="evidence" value="ECO:0007669"/>
    <property type="project" value="TreeGrafter"/>
</dbReference>
<feature type="region of interest" description="Disordered" evidence="6">
    <location>
        <begin position="2270"/>
        <end position="2329"/>
    </location>
</feature>
<dbReference type="PROSITE" id="PS50280">
    <property type="entry name" value="SET"/>
    <property type="match status" value="1"/>
</dbReference>
<dbReference type="InterPro" id="IPR000637">
    <property type="entry name" value="HMGI/Y_DNA-bd_CS"/>
</dbReference>
<feature type="region of interest" description="Disordered" evidence="6">
    <location>
        <begin position="667"/>
        <end position="755"/>
    </location>
</feature>
<feature type="domain" description="AWS" evidence="8">
    <location>
        <begin position="2450"/>
        <end position="2501"/>
    </location>
</feature>
<feature type="compositionally biased region" description="Basic residues" evidence="6">
    <location>
        <begin position="1957"/>
        <end position="1967"/>
    </location>
</feature>
<evidence type="ECO:0000259" key="8">
    <source>
        <dbReference type="PROSITE" id="PS51215"/>
    </source>
</evidence>
<feature type="region of interest" description="Disordered" evidence="6">
    <location>
        <begin position="1128"/>
        <end position="1213"/>
    </location>
</feature>
<feature type="compositionally biased region" description="Polar residues" evidence="6">
    <location>
        <begin position="743"/>
        <end position="755"/>
    </location>
</feature>
<dbReference type="RefSeq" id="XP_047739187.1">
    <property type="nucleotide sequence ID" value="XM_047883231.1"/>
</dbReference>
<feature type="region of interest" description="Disordered" evidence="6">
    <location>
        <begin position="318"/>
        <end position="337"/>
    </location>
</feature>
<dbReference type="PANTHER" id="PTHR46147">
    <property type="entry name" value="HISTONE-LYSINE N-METHYLTRANSFERASE ASH1"/>
    <property type="match status" value="1"/>
</dbReference>
<feature type="compositionally biased region" description="Basic and acidic residues" evidence="6">
    <location>
        <begin position="1877"/>
        <end position="1913"/>
    </location>
</feature>
<feature type="region of interest" description="Disordered" evidence="6">
    <location>
        <begin position="1692"/>
        <end position="1812"/>
    </location>
</feature>
<feature type="compositionally biased region" description="Polar residues" evidence="6">
    <location>
        <begin position="2070"/>
        <end position="2080"/>
    </location>
</feature>
<keyword evidence="2" id="KW-0489">Methyltransferase</keyword>
<feature type="compositionally biased region" description="Basic and acidic residues" evidence="6">
    <location>
        <begin position="2150"/>
        <end position="2159"/>
    </location>
</feature>
<feature type="compositionally biased region" description="Polar residues" evidence="6">
    <location>
        <begin position="1743"/>
        <end position="1755"/>
    </location>
</feature>
<gene>
    <name evidence="10" type="primary">LOC108666567</name>
</gene>
<dbReference type="InterPro" id="IPR017956">
    <property type="entry name" value="AT_hook_DNA-bd_motif"/>
</dbReference>
<feature type="compositionally biased region" description="Basic and acidic residues" evidence="6">
    <location>
        <begin position="1379"/>
        <end position="1401"/>
    </location>
</feature>
<feature type="compositionally biased region" description="Acidic residues" evidence="6">
    <location>
        <begin position="691"/>
        <end position="702"/>
    </location>
</feature>
<dbReference type="InterPro" id="IPR001214">
    <property type="entry name" value="SET_dom"/>
</dbReference>
<feature type="compositionally biased region" description="Basic residues" evidence="6">
    <location>
        <begin position="955"/>
        <end position="969"/>
    </location>
</feature>
<keyword evidence="9" id="KW-1185">Reference proteome</keyword>
<feature type="compositionally biased region" description="Basic and acidic residues" evidence="6">
    <location>
        <begin position="1353"/>
        <end position="1372"/>
    </location>
</feature>
<feature type="compositionally biased region" description="Basic and acidic residues" evidence="6">
    <location>
        <begin position="2083"/>
        <end position="2097"/>
    </location>
</feature>
<feature type="region of interest" description="Disordered" evidence="6">
    <location>
        <begin position="1945"/>
        <end position="2005"/>
    </location>
</feature>
<dbReference type="OMA" id="PCEIVAN"/>
<evidence type="ECO:0000313" key="9">
    <source>
        <dbReference type="Proteomes" id="UP000694843"/>
    </source>
</evidence>
<dbReference type="InterPro" id="IPR046341">
    <property type="entry name" value="SET_dom_sf"/>
</dbReference>
<dbReference type="GO" id="GO:0006355">
    <property type="term" value="P:regulation of DNA-templated transcription"/>
    <property type="evidence" value="ECO:0007669"/>
    <property type="project" value="InterPro"/>
</dbReference>
<dbReference type="PANTHER" id="PTHR46147:SF3">
    <property type="entry name" value="HISTONE-LYSINE N-METHYLTRANSFERASE ASH1"/>
    <property type="match status" value="1"/>
</dbReference>
<feature type="region of interest" description="Disordered" evidence="6">
    <location>
        <begin position="390"/>
        <end position="435"/>
    </location>
</feature>
<feature type="compositionally biased region" description="Low complexity" evidence="6">
    <location>
        <begin position="1700"/>
        <end position="1715"/>
    </location>
</feature>
<comment type="subcellular location">
    <subcellularLocation>
        <location evidence="1">Nucleus</location>
    </subcellularLocation>
</comment>
<keyword evidence="4" id="KW-0949">S-adenosyl-L-methionine</keyword>
<keyword evidence="5" id="KW-0539">Nucleus</keyword>
<dbReference type="GeneID" id="108666567"/>
<dbReference type="Proteomes" id="UP000694843">
    <property type="component" value="Unplaced"/>
</dbReference>
<feature type="compositionally biased region" description="Basic and acidic residues" evidence="6">
    <location>
        <begin position="111"/>
        <end position="131"/>
    </location>
</feature>
<feature type="compositionally biased region" description="Low complexity" evidence="6">
    <location>
        <begin position="793"/>
        <end position="802"/>
    </location>
</feature>
<dbReference type="SMART" id="SM00384">
    <property type="entry name" value="AT_hook"/>
    <property type="match status" value="3"/>
</dbReference>
<dbReference type="Gene3D" id="2.170.270.10">
    <property type="entry name" value="SET domain"/>
    <property type="match status" value="1"/>
</dbReference>
<feature type="compositionally biased region" description="Low complexity" evidence="6">
    <location>
        <begin position="136"/>
        <end position="145"/>
    </location>
</feature>
<feature type="compositionally biased region" description="Polar residues" evidence="6">
    <location>
        <begin position="1764"/>
        <end position="1776"/>
    </location>
</feature>